<keyword evidence="2" id="KW-1185">Reference proteome</keyword>
<proteinExistence type="predicted"/>
<sequence length="1168" mass="131127">MHKPATEAELNHARRNQEFTNEPLGMGQCPWKHAEVAIFPVRYALDESPLEKDSNQGPHALPRDWPRPSPALQTRSYTLRQLRDGWVYVWNEVEQTFHEYQVSGWYFTRHIWTDAQLNQDVRHNPGETHQYLLYSRRSRLRIAYSPVQWTWRMCELMRSSAPGQRPWMREVDLPTFCVNGQVAHGDMITALGKSVADILVTGETPPDFTSTLLPTIATEPDAPFKAAFEEALVRGWVPEQDTALFVALDDPLAIVDDLTMNLTGRLLEQSQFESQHQDQLQSAITVQRLCGFDTDAFTPETITDPFERQAYADDLYTLLYTYDAIERAKELVTADQAWLVEAGARTSLESACAAFKARWRHLPDQAKWRDALEEWNTKRLWREDVRFEEMQKYLTQTTAEAQHLSAHCQRSEQDLLAWLNRLQPAAEAVYYDTCNEAQASQLLNQAHALYTVLGNGEAGQAWLCKQATRPSTLFGTALFNFNPELATLFRTVSHNFSTTGTLDDQGRQGDGSSPALTLTSPGDVTSVATRANEIKAVLDLQTVRDSKLYNDMSSPAKQAMSTLIQVANHQAREAWHGLSGLLLPAMKHEAALTLALPLVLISTEISSSTRLTFNPTFQRDYQAWLMEVVTIEKRIQGAKRVLQRPGKVHDQRAARLALPAHEEQLKHLFLRRPNQLVATAAGKTRVPVSLAQLNSWLGDLGQAEVRTQHKLMGTEDYQRRTRAWMDQNLGNALPALLVGLNAWNLYSSAQKAQNDGRFTADEWRTVAANAAYTGNALAALWVGPAWSQAGKMSAELGSETQKIAKAAHKSWLSEAKHAMAKGEIAKAATASEFAAFSKRLIWRTVTWAALGAVATGLEAWQVSKDAEAATSATEKTLLEWKYQILVVMSLTSAGQLIGSGLGYWLGYAWVMSTPITVALMLLGIAYLMVSMAANRHKREGLRLWLYRCSWGRGAKPEWLGETGHSQQMIALLEILQRPTLTGRVLYQISERMPTRWLGFWIQIQVPNALAGKVLTLKPALVYKRYFSKSDDLHILQDSFCGQMLNGNWVDPKQLGKLPNVRASNITPADFSYSTTDQHRLWQVWINVPIAHPIIEMEIKYPAGTYQRGDRRGYMFRLALGASTSEADWLNDAFSEELTEESGIVLINNDIQSLNLIAPNATASEHGDV</sequence>
<dbReference type="Proteomes" id="UP001259587">
    <property type="component" value="Unassembled WGS sequence"/>
</dbReference>
<dbReference type="EMBL" id="JAVDTH010000013">
    <property type="protein sequence ID" value="MDR6713060.1"/>
    <property type="molecule type" value="Genomic_DNA"/>
</dbReference>
<name>A0ACC6K3Q7_9PSED</name>
<evidence type="ECO:0000313" key="1">
    <source>
        <dbReference type="EMBL" id="MDR6713060.1"/>
    </source>
</evidence>
<gene>
    <name evidence="1" type="ORF">J2W83_002662</name>
</gene>
<organism evidence="1 2">
    <name type="scientific">Pseudomonas hunanensis</name>
    <dbReference type="NCBI Taxonomy" id="1247546"/>
    <lineage>
        <taxon>Bacteria</taxon>
        <taxon>Pseudomonadati</taxon>
        <taxon>Pseudomonadota</taxon>
        <taxon>Gammaproteobacteria</taxon>
        <taxon>Pseudomonadales</taxon>
        <taxon>Pseudomonadaceae</taxon>
        <taxon>Pseudomonas</taxon>
    </lineage>
</organism>
<protein>
    <submittedName>
        <fullName evidence="1">Uncharacterized protein</fullName>
    </submittedName>
</protein>
<accession>A0ACC6K3Q7</accession>
<reference evidence="1" key="1">
    <citation type="submission" date="2023-07" db="EMBL/GenBank/DDBJ databases">
        <title>Sorghum-associated microbial communities from plants grown in Nebraska, USA.</title>
        <authorList>
            <person name="Schachtman D."/>
        </authorList>
    </citation>
    <scope>NUCLEOTIDE SEQUENCE</scope>
    <source>
        <strain evidence="1">BE56</strain>
    </source>
</reference>
<comment type="caution">
    <text evidence="1">The sequence shown here is derived from an EMBL/GenBank/DDBJ whole genome shotgun (WGS) entry which is preliminary data.</text>
</comment>
<evidence type="ECO:0000313" key="2">
    <source>
        <dbReference type="Proteomes" id="UP001259587"/>
    </source>
</evidence>